<organism evidence="2 3">
    <name type="scientific">Purpureocillium takamizusanense</name>
    <dbReference type="NCBI Taxonomy" id="2060973"/>
    <lineage>
        <taxon>Eukaryota</taxon>
        <taxon>Fungi</taxon>
        <taxon>Dikarya</taxon>
        <taxon>Ascomycota</taxon>
        <taxon>Pezizomycotina</taxon>
        <taxon>Sordariomycetes</taxon>
        <taxon>Hypocreomycetidae</taxon>
        <taxon>Hypocreales</taxon>
        <taxon>Ophiocordycipitaceae</taxon>
        <taxon>Purpureocillium</taxon>
    </lineage>
</organism>
<protein>
    <submittedName>
        <fullName evidence="2">Uncharacterized protein</fullName>
    </submittedName>
</protein>
<evidence type="ECO:0000313" key="3">
    <source>
        <dbReference type="Proteomes" id="UP000829364"/>
    </source>
</evidence>
<name>A0A9Q8QDH7_9HYPO</name>
<dbReference type="GeneID" id="72065306"/>
<gene>
    <name evidence="2" type="ORF">JDV02_003346</name>
</gene>
<sequence>MRASGARPPSAAGRRASQPAGDMASQFPMLSPEHSGRHQSSDPSSPVSPGSLGRKRLHAPPKQDIDSAIIGRELRLTENPGDISKWLSRTKVVAYERRTAVSSSNSVTSFDIEFGDGNIPGKSLSKNRIGLLLRGDLFQCC</sequence>
<accession>A0A9Q8QDH7</accession>
<dbReference type="KEGG" id="ptkz:JDV02_003346"/>
<reference evidence="2" key="1">
    <citation type="submission" date="2021-11" db="EMBL/GenBank/DDBJ databases">
        <title>Purpureocillium_takamizusanense_genome.</title>
        <authorList>
            <person name="Nguyen N.-H."/>
        </authorList>
    </citation>
    <scope>NUCLEOTIDE SEQUENCE</scope>
    <source>
        <strain evidence="2">PT3</strain>
    </source>
</reference>
<feature type="compositionally biased region" description="Low complexity" evidence="1">
    <location>
        <begin position="1"/>
        <end position="21"/>
    </location>
</feature>
<dbReference type="Proteomes" id="UP000829364">
    <property type="component" value="Chromosome 2"/>
</dbReference>
<evidence type="ECO:0000256" key="1">
    <source>
        <dbReference type="SAM" id="MobiDB-lite"/>
    </source>
</evidence>
<dbReference type="RefSeq" id="XP_047840445.1">
    <property type="nucleotide sequence ID" value="XM_047984471.1"/>
</dbReference>
<feature type="region of interest" description="Disordered" evidence="1">
    <location>
        <begin position="1"/>
        <end position="66"/>
    </location>
</feature>
<feature type="compositionally biased region" description="Low complexity" evidence="1">
    <location>
        <begin position="41"/>
        <end position="51"/>
    </location>
</feature>
<evidence type="ECO:0000313" key="2">
    <source>
        <dbReference type="EMBL" id="UNI16964.1"/>
    </source>
</evidence>
<dbReference type="AlphaFoldDB" id="A0A9Q8QDH7"/>
<keyword evidence="3" id="KW-1185">Reference proteome</keyword>
<proteinExistence type="predicted"/>
<dbReference type="EMBL" id="CP086355">
    <property type="protein sequence ID" value="UNI16964.1"/>
    <property type="molecule type" value="Genomic_DNA"/>
</dbReference>